<gene>
    <name evidence="1" type="ORF">COM45_08885</name>
</gene>
<dbReference type="AlphaFoldDB" id="A0A2A4AIU5"/>
<sequence length="86" mass="9679">MDFYIADNARNTIRSHMGQRHRFITPPPPEYPRTASALARVAKHWDGQLDANAKQHDAMLQDLDEFIGHSRKIDASLANKLDGGLP</sequence>
<organism evidence="1 2">
    <name type="scientific">Corynebacterium accolens</name>
    <dbReference type="NCBI Taxonomy" id="38284"/>
    <lineage>
        <taxon>Bacteria</taxon>
        <taxon>Bacillati</taxon>
        <taxon>Actinomycetota</taxon>
        <taxon>Actinomycetes</taxon>
        <taxon>Mycobacteriales</taxon>
        <taxon>Corynebacteriaceae</taxon>
        <taxon>Corynebacterium</taxon>
    </lineage>
</organism>
<proteinExistence type="predicted"/>
<dbReference type="Proteomes" id="UP000218690">
    <property type="component" value="Unassembled WGS sequence"/>
</dbReference>
<accession>A0A2A4AIU5</accession>
<dbReference type="EMBL" id="NWBP01000025">
    <property type="protein sequence ID" value="PCC82409.1"/>
    <property type="molecule type" value="Genomic_DNA"/>
</dbReference>
<reference evidence="1 2" key="1">
    <citation type="submission" date="2017-09" db="EMBL/GenBank/DDBJ databases">
        <title>Draft Genome Sequence of Corynebacterium accolens AH4003.</title>
        <authorList>
            <person name="Chen Y."/>
            <person name="Oosthuysen W.F."/>
            <person name="Kelley S."/>
            <person name="Horswill A."/>
        </authorList>
    </citation>
    <scope>NUCLEOTIDE SEQUENCE [LARGE SCALE GENOMIC DNA]</scope>
    <source>
        <strain evidence="1 2">AH4003</strain>
    </source>
</reference>
<comment type="caution">
    <text evidence="1">The sequence shown here is derived from an EMBL/GenBank/DDBJ whole genome shotgun (WGS) entry which is preliminary data.</text>
</comment>
<protein>
    <submittedName>
        <fullName evidence="1">Uncharacterized protein</fullName>
    </submittedName>
</protein>
<name>A0A2A4AIU5_9CORY</name>
<evidence type="ECO:0000313" key="1">
    <source>
        <dbReference type="EMBL" id="PCC82409.1"/>
    </source>
</evidence>
<evidence type="ECO:0000313" key="2">
    <source>
        <dbReference type="Proteomes" id="UP000218690"/>
    </source>
</evidence>